<dbReference type="HOGENOM" id="CLU_033692_0_0_3"/>
<keyword evidence="3" id="KW-1185">Reference proteome</keyword>
<dbReference type="Proteomes" id="UP000003835">
    <property type="component" value="Unassembled WGS sequence"/>
</dbReference>
<dbReference type="eggNOG" id="COG1118">
    <property type="taxonomic scope" value="Bacteria"/>
</dbReference>
<reference evidence="2 3" key="1">
    <citation type="submission" date="2008-07" db="EMBL/GenBank/DDBJ databases">
        <authorList>
            <person name="Tandeau de Marsac N."/>
            <person name="Ferriera S."/>
            <person name="Johnson J."/>
            <person name="Kravitz S."/>
            <person name="Beeson K."/>
            <person name="Sutton G."/>
            <person name="Rogers Y.-H."/>
            <person name="Friedman R."/>
            <person name="Frazier M."/>
            <person name="Venter J.C."/>
        </authorList>
    </citation>
    <scope>NUCLEOTIDE SEQUENCE [LARGE SCALE GENOMIC DNA]</scope>
    <source>
        <strain evidence="2 3">PCC 7420</strain>
    </source>
</reference>
<protein>
    <recommendedName>
        <fullName evidence="1">Endonuclease GajA/Old nuclease/RecF-like AAA domain-containing protein</fullName>
    </recommendedName>
</protein>
<dbReference type="OrthoDB" id="9801813at2"/>
<sequence length="363" mass="41719">MRINQISVTDLFGVFNHVIPLNLEDRITIIYGKNGVGKTKLLKLIYEICSSVCYETPSINFGQLTLSFDNNETLKVDGRKIEDSPEGHELFLDQISSIYSKINVRLIEDTRLLYSTANNRTQHYNRQSMLQTVSNYAQELAKNIQAKITEYGTLSQSLDRTFPARVVQQQAMPKLDDESLKNKLNNLEKRRSELIDYGLLIQDNNQDIKLQEDIDESTKKILAVYIEDAEKKLSLFDDIARKIDLLTRIINNKFNYKHMKINKNGGFNFATDGGKLLHPTKLSSGEQHELVLLYELLFKVEPNSLILIDEPELSLHVEWQVQFLKDLQEITKLSNIDVLIATHSPDIIHDRWDLTVELKGPGE</sequence>
<dbReference type="SUPFAM" id="SSF52540">
    <property type="entry name" value="P-loop containing nucleoside triphosphate hydrolases"/>
    <property type="match status" value="1"/>
</dbReference>
<dbReference type="Pfam" id="PF13175">
    <property type="entry name" value="AAA_15"/>
    <property type="match status" value="1"/>
</dbReference>
<dbReference type="InterPro" id="IPR041685">
    <property type="entry name" value="AAA_GajA/Old/RecF-like"/>
</dbReference>
<organism evidence="2 3">
    <name type="scientific">Coleofasciculus chthonoplastes PCC 7420</name>
    <dbReference type="NCBI Taxonomy" id="118168"/>
    <lineage>
        <taxon>Bacteria</taxon>
        <taxon>Bacillati</taxon>
        <taxon>Cyanobacteriota</taxon>
        <taxon>Cyanophyceae</taxon>
        <taxon>Coleofasciculales</taxon>
        <taxon>Coleofasciculaceae</taxon>
        <taxon>Coleofasciculus</taxon>
    </lineage>
</organism>
<dbReference type="PANTHER" id="PTHR43581:SF2">
    <property type="entry name" value="EXCINUCLEASE ATPASE SUBUNIT"/>
    <property type="match status" value="1"/>
</dbReference>
<name>B4VLQ2_9CYAN</name>
<dbReference type="PANTHER" id="PTHR43581">
    <property type="entry name" value="ATP/GTP PHOSPHATASE"/>
    <property type="match status" value="1"/>
</dbReference>
<dbReference type="RefSeq" id="WP_006099253.1">
    <property type="nucleotide sequence ID" value="NZ_DS989844.1"/>
</dbReference>
<accession>B4VLQ2</accession>
<evidence type="ECO:0000313" key="3">
    <source>
        <dbReference type="Proteomes" id="UP000003835"/>
    </source>
</evidence>
<evidence type="ECO:0000313" key="2">
    <source>
        <dbReference type="EMBL" id="EDX77141.1"/>
    </source>
</evidence>
<dbReference type="InterPro" id="IPR027417">
    <property type="entry name" value="P-loop_NTPase"/>
</dbReference>
<dbReference type="AlphaFoldDB" id="B4VLQ2"/>
<dbReference type="eggNOG" id="COG3950">
    <property type="taxonomic scope" value="Bacteria"/>
</dbReference>
<evidence type="ECO:0000259" key="1">
    <source>
        <dbReference type="Pfam" id="PF13175"/>
    </source>
</evidence>
<feature type="domain" description="Endonuclease GajA/Old nuclease/RecF-like AAA" evidence="1">
    <location>
        <begin position="1"/>
        <end position="348"/>
    </location>
</feature>
<proteinExistence type="predicted"/>
<dbReference type="EMBL" id="DS989844">
    <property type="protein sequence ID" value="EDX77141.1"/>
    <property type="molecule type" value="Genomic_DNA"/>
</dbReference>
<dbReference type="STRING" id="118168.MC7420_278"/>
<gene>
    <name evidence="2" type="ORF">MC7420_278</name>
</gene>
<dbReference type="Gene3D" id="3.40.50.300">
    <property type="entry name" value="P-loop containing nucleotide triphosphate hydrolases"/>
    <property type="match status" value="1"/>
</dbReference>
<dbReference type="InterPro" id="IPR051396">
    <property type="entry name" value="Bact_Antivir_Def_Nuclease"/>
</dbReference>